<protein>
    <submittedName>
        <fullName evidence="2">Uncharacterized protein</fullName>
    </submittedName>
</protein>
<dbReference type="EMBL" id="CP068570">
    <property type="protein sequence ID" value="QQZ49457.1"/>
    <property type="molecule type" value="Genomic_DNA"/>
</dbReference>
<accession>A0A974S9D4</accession>
<organism evidence="2">
    <name type="scientific">Phenylobacterium glaciei</name>
    <dbReference type="NCBI Taxonomy" id="2803784"/>
    <lineage>
        <taxon>Bacteria</taxon>
        <taxon>Pseudomonadati</taxon>
        <taxon>Pseudomonadota</taxon>
        <taxon>Alphaproteobacteria</taxon>
        <taxon>Caulobacterales</taxon>
        <taxon>Caulobacteraceae</taxon>
        <taxon>Phenylobacterium</taxon>
    </lineage>
</organism>
<sequence>MKNEGVKDLLDKTEKTARESGSFPFLDADEFSESAKNYWDACFNAIVQLSEIENELKERSESVRNGPLFGTIKVRRSRGSPSATATGARDAAQ</sequence>
<reference evidence="2" key="1">
    <citation type="submission" date="2021-01" db="EMBL/GenBank/DDBJ databases">
        <title>Genome sequence of Phenylobacterium sp. 20VBR1 isolated from a valley glaceir, Ny-Alesund, Svalbard.</title>
        <authorList>
            <person name="Thomas F.A."/>
            <person name="Krishnan K.P."/>
            <person name="Sinha R.K."/>
        </authorList>
    </citation>
    <scope>NUCLEOTIDE SEQUENCE</scope>
    <source>
        <strain evidence="2">20VBR1</strain>
    </source>
</reference>
<dbReference type="AlphaFoldDB" id="A0A974S9D4"/>
<feature type="region of interest" description="Disordered" evidence="1">
    <location>
        <begin position="72"/>
        <end position="93"/>
    </location>
</feature>
<gene>
    <name evidence="2" type="ORF">JKL49_21080</name>
</gene>
<proteinExistence type="predicted"/>
<name>A0A974S9D4_9CAUL</name>
<evidence type="ECO:0000256" key="1">
    <source>
        <dbReference type="SAM" id="MobiDB-lite"/>
    </source>
</evidence>
<evidence type="ECO:0000313" key="2">
    <source>
        <dbReference type="EMBL" id="QQZ49457.1"/>
    </source>
</evidence>